<dbReference type="KEGG" id="vg:5469839"/>
<name>A7J6H5_PBCVF</name>
<evidence type="ECO:0000313" key="1">
    <source>
        <dbReference type="EMBL" id="ABT15406.1"/>
    </source>
</evidence>
<organism evidence="1 2">
    <name type="scientific">Paramecium bursaria Chlorella virus FR483</name>
    <name type="common">PBCV-FR483</name>
    <dbReference type="NCBI Taxonomy" id="399781"/>
    <lineage>
        <taxon>Viruses</taxon>
        <taxon>Varidnaviria</taxon>
        <taxon>Bamfordvirae</taxon>
        <taxon>Nucleocytoviricota</taxon>
        <taxon>Megaviricetes</taxon>
        <taxon>Algavirales</taxon>
        <taxon>Phycodnaviridae</taxon>
        <taxon>Chlorovirus</taxon>
        <taxon>Chlorovirus conductrix</taxon>
        <taxon>Paramecium bursaria Chlorella virus A1</taxon>
    </lineage>
</organism>
<dbReference type="RefSeq" id="YP_001425753.1">
    <property type="nucleotide sequence ID" value="NC_008603.1"/>
</dbReference>
<dbReference type="GeneID" id="5469839"/>
<evidence type="ECO:0000313" key="2">
    <source>
        <dbReference type="Proteomes" id="UP000204095"/>
    </source>
</evidence>
<sequence length="66" mass="7663">MYVIWKLTCSRRLTAHILHMACGMPMKLLDWVVQSMETVYLQTMTSFVWSMSLMPSSGTRSILHIL</sequence>
<dbReference type="EMBL" id="DQ890022">
    <property type="protein sequence ID" value="ABT15406.1"/>
    <property type="molecule type" value="Genomic_DNA"/>
</dbReference>
<organismHost>
    <name type="scientific">Paramecium bursaria</name>
    <dbReference type="NCBI Taxonomy" id="74790"/>
</organismHost>
<accession>A7J6H5</accession>
<proteinExistence type="predicted"/>
<dbReference type="Proteomes" id="UP000204095">
    <property type="component" value="Segment"/>
</dbReference>
<protein>
    <submittedName>
        <fullName evidence="1">Uncharacterized protein n121L</fullName>
    </submittedName>
</protein>
<reference evidence="1 2" key="1">
    <citation type="journal article" date="2007" name="Virology">
        <title>Sequence and annotation of the 314-kb MT325 and the 321-kb FR483 viruses that infect Chlorella Pbi.</title>
        <authorList>
            <person name="Fitzgerald L.A."/>
            <person name="Graves M.V."/>
            <person name="Li X."/>
            <person name="Feldblyum T."/>
            <person name="Hartigan J."/>
            <person name="Van Etten J.L."/>
        </authorList>
    </citation>
    <scope>NUCLEOTIDE SEQUENCE [LARGE SCALE GENOMIC DNA]</scope>
    <source>
        <strain evidence="1 2">FR483</strain>
    </source>
</reference>
<gene>
    <name evidence="1" type="primary">n121L</name>
    <name evidence="1" type="ORF">FR483_n121L</name>
</gene>